<organism evidence="2 3">
    <name type="scientific">Blastopirellula marina</name>
    <dbReference type="NCBI Taxonomy" id="124"/>
    <lineage>
        <taxon>Bacteria</taxon>
        <taxon>Pseudomonadati</taxon>
        <taxon>Planctomycetota</taxon>
        <taxon>Planctomycetia</taxon>
        <taxon>Pirellulales</taxon>
        <taxon>Pirellulaceae</taxon>
        <taxon>Blastopirellula</taxon>
    </lineage>
</organism>
<dbReference type="EMBL" id="PUHZ01000014">
    <property type="protein sequence ID" value="PQO45474.1"/>
    <property type="molecule type" value="Genomic_DNA"/>
</dbReference>
<reference evidence="2 3" key="1">
    <citation type="submission" date="2018-02" db="EMBL/GenBank/DDBJ databases">
        <title>Comparative genomes isolates from brazilian mangrove.</title>
        <authorList>
            <person name="Araujo J.E."/>
            <person name="Taketani R.G."/>
            <person name="Silva M.C.P."/>
            <person name="Loureco M.V."/>
            <person name="Andreote F.D."/>
        </authorList>
    </citation>
    <scope>NUCLEOTIDE SEQUENCE [LARGE SCALE GENOMIC DNA]</scope>
    <source>
        <strain evidence="2 3">Nap-Phe MGV</strain>
    </source>
</reference>
<evidence type="ECO:0000313" key="3">
    <source>
        <dbReference type="Proteomes" id="UP000237819"/>
    </source>
</evidence>
<dbReference type="Proteomes" id="UP000237819">
    <property type="component" value="Unassembled WGS sequence"/>
</dbReference>
<proteinExistence type="predicted"/>
<evidence type="ECO:0000313" key="2">
    <source>
        <dbReference type="EMBL" id="PQO45474.1"/>
    </source>
</evidence>
<name>A0A2S8GN71_9BACT</name>
<evidence type="ECO:0008006" key="4">
    <source>
        <dbReference type="Google" id="ProtNLM"/>
    </source>
</evidence>
<gene>
    <name evidence="2" type="ORF">C5Y93_13565</name>
</gene>
<feature type="chain" id="PRO_5015442647" description="Lipid/polyisoprenoid-binding YceI-like domain-containing protein" evidence="1">
    <location>
        <begin position="24"/>
        <end position="211"/>
    </location>
</feature>
<feature type="signal peptide" evidence="1">
    <location>
        <begin position="1"/>
        <end position="23"/>
    </location>
</feature>
<sequence length="211" mass="22501">MSKRFVLCAGLLMVGLFTLALRAEEVGSGGTFGKPVTIPTNVGYAVNVSDDGKAMGVIFDNVVVDLSATTTSQRGTQNQTSIQTKLFTLLLPCKSDDKTLSVTADVRGFVSTDQGARARLIVCAGDATHVVKLTATKEEVVFKGSCKEKLVEESDGEDIDFQDRFRFKLAPKAEKPVCQVTLVLVLERDTDEADSGGGLLAVDSLDFSIGD</sequence>
<evidence type="ECO:0000256" key="1">
    <source>
        <dbReference type="SAM" id="SignalP"/>
    </source>
</evidence>
<keyword evidence="1" id="KW-0732">Signal</keyword>
<protein>
    <recommendedName>
        <fullName evidence="4">Lipid/polyisoprenoid-binding YceI-like domain-containing protein</fullName>
    </recommendedName>
</protein>
<comment type="caution">
    <text evidence="2">The sequence shown here is derived from an EMBL/GenBank/DDBJ whole genome shotgun (WGS) entry which is preliminary data.</text>
</comment>
<dbReference type="AlphaFoldDB" id="A0A2S8GN71"/>
<accession>A0A2S8GN71</accession>
<dbReference type="RefSeq" id="WP_105335965.1">
    <property type="nucleotide sequence ID" value="NZ_PUHZ01000014.1"/>
</dbReference>